<dbReference type="PROSITE" id="PS50893">
    <property type="entry name" value="ABC_TRANSPORTER_2"/>
    <property type="match status" value="1"/>
</dbReference>
<evidence type="ECO:0000313" key="6">
    <source>
        <dbReference type="EMBL" id="BAL99378.1"/>
    </source>
</evidence>
<sequence length="349" mass="37738">MNDALISVQNVVKRFGDVGAAVAGVSFDVPRGAIVALLGPSGCGKTTTLRLIAGLEIPNAGVIWLEGRKVAGEGAWVPPEARRVGMVFQDGALFPHLTVAQNIAFPLARRNGRARVEELLDLVGMAGYGERYPHQLSGGQQQRVALARALAPEPAVVLLDEPFSRLDAALRVSLREDVRAIVKRTNATTIFVTHDQEEALSIADIVVVMFDGRVAQIGSPHEIYTRPATRQVATFVGEANLLPGLAEGAVADCVLGRVILATPQRGPVEIMIRPEAFELRAVRSGIARIERIRYFGHDQALHVRLHSGEPLLVRSLPRPDLRVGQEVDLFVRGVVVGYPTNGRTFQIDS</sequence>
<dbReference type="InterPro" id="IPR013611">
    <property type="entry name" value="Transp-assoc_OB_typ2"/>
</dbReference>
<proteinExistence type="predicted"/>
<dbReference type="FunFam" id="3.40.50.300:FF:000425">
    <property type="entry name" value="Probable ABC transporter, ATP-binding subunit"/>
    <property type="match status" value="1"/>
</dbReference>
<dbReference type="InterPro" id="IPR003593">
    <property type="entry name" value="AAA+_ATPase"/>
</dbReference>
<dbReference type="InterPro" id="IPR003439">
    <property type="entry name" value="ABC_transporter-like_ATP-bd"/>
</dbReference>
<dbReference type="Proteomes" id="UP000007880">
    <property type="component" value="Chromosome"/>
</dbReference>
<keyword evidence="1" id="KW-0813">Transport</keyword>
<dbReference type="Pfam" id="PF00005">
    <property type="entry name" value="ABC_tran"/>
    <property type="match status" value="1"/>
</dbReference>
<dbReference type="GO" id="GO:0005524">
    <property type="term" value="F:ATP binding"/>
    <property type="evidence" value="ECO:0007669"/>
    <property type="project" value="UniProtKB-KW"/>
</dbReference>
<dbReference type="SUPFAM" id="SSF52540">
    <property type="entry name" value="P-loop containing nucleoside triphosphate hydrolases"/>
    <property type="match status" value="1"/>
</dbReference>
<dbReference type="KEGG" id="cap:CLDAP_13390"/>
<name>I0I291_CALAS</name>
<dbReference type="PROSITE" id="PS00211">
    <property type="entry name" value="ABC_TRANSPORTER_1"/>
    <property type="match status" value="1"/>
</dbReference>
<protein>
    <recommendedName>
        <fullName evidence="4">ABC-type quaternary amine transporter</fullName>
        <ecNumber evidence="4">7.6.2.9</ecNumber>
    </recommendedName>
</protein>
<dbReference type="PANTHER" id="PTHR42781:SF4">
    <property type="entry name" value="SPERMIDINE_PUTRESCINE IMPORT ATP-BINDING PROTEIN POTA"/>
    <property type="match status" value="1"/>
</dbReference>
<dbReference type="eggNOG" id="COG3842">
    <property type="taxonomic scope" value="Bacteria"/>
</dbReference>
<evidence type="ECO:0000256" key="2">
    <source>
        <dbReference type="ARBA" id="ARBA00022741"/>
    </source>
</evidence>
<dbReference type="EMBL" id="AP012337">
    <property type="protein sequence ID" value="BAL99378.1"/>
    <property type="molecule type" value="Genomic_DNA"/>
</dbReference>
<dbReference type="SMART" id="SM00382">
    <property type="entry name" value="AAA"/>
    <property type="match status" value="1"/>
</dbReference>
<dbReference type="OrthoDB" id="9778160at2"/>
<feature type="domain" description="ABC transporter" evidence="5">
    <location>
        <begin position="6"/>
        <end position="236"/>
    </location>
</feature>
<evidence type="ECO:0000259" key="5">
    <source>
        <dbReference type="PROSITE" id="PS50893"/>
    </source>
</evidence>
<dbReference type="InterPro" id="IPR027417">
    <property type="entry name" value="P-loop_NTPase"/>
</dbReference>
<dbReference type="HOGENOM" id="CLU_000604_1_1_0"/>
<dbReference type="GO" id="GO:0043190">
    <property type="term" value="C:ATP-binding cassette (ABC) transporter complex"/>
    <property type="evidence" value="ECO:0007669"/>
    <property type="project" value="InterPro"/>
</dbReference>
<keyword evidence="2" id="KW-0547">Nucleotide-binding</keyword>
<organism evidence="6 7">
    <name type="scientific">Caldilinea aerophila (strain DSM 14535 / JCM 11387 / NBRC 104270 / STL-6-O1)</name>
    <dbReference type="NCBI Taxonomy" id="926550"/>
    <lineage>
        <taxon>Bacteria</taxon>
        <taxon>Bacillati</taxon>
        <taxon>Chloroflexota</taxon>
        <taxon>Caldilineae</taxon>
        <taxon>Caldilineales</taxon>
        <taxon>Caldilineaceae</taxon>
        <taxon>Caldilinea</taxon>
    </lineage>
</organism>
<dbReference type="GO" id="GO:0016887">
    <property type="term" value="F:ATP hydrolysis activity"/>
    <property type="evidence" value="ECO:0007669"/>
    <property type="project" value="InterPro"/>
</dbReference>
<evidence type="ECO:0000256" key="1">
    <source>
        <dbReference type="ARBA" id="ARBA00022448"/>
    </source>
</evidence>
<dbReference type="GO" id="GO:0015418">
    <property type="term" value="F:ABC-type quaternary ammonium compound transporting activity"/>
    <property type="evidence" value="ECO:0007669"/>
    <property type="project" value="UniProtKB-EC"/>
</dbReference>
<evidence type="ECO:0000256" key="4">
    <source>
        <dbReference type="ARBA" id="ARBA00066388"/>
    </source>
</evidence>
<accession>I0I291</accession>
<dbReference type="STRING" id="926550.CLDAP_13390"/>
<dbReference type="PANTHER" id="PTHR42781">
    <property type="entry name" value="SPERMIDINE/PUTRESCINE IMPORT ATP-BINDING PROTEIN POTA"/>
    <property type="match status" value="1"/>
</dbReference>
<dbReference type="InterPro" id="IPR008995">
    <property type="entry name" value="Mo/tungstate-bd_C_term_dom"/>
</dbReference>
<dbReference type="Pfam" id="PF08402">
    <property type="entry name" value="TOBE_2"/>
    <property type="match status" value="1"/>
</dbReference>
<reference evidence="6 7" key="1">
    <citation type="submission" date="2012-02" db="EMBL/GenBank/DDBJ databases">
        <title>Complete genome sequence of Caldilinea aerophila DSM 14535 (= NBRC 102666).</title>
        <authorList>
            <person name="Oguchi A."/>
            <person name="Hosoyama A."/>
            <person name="Sekine M."/>
            <person name="Fukai R."/>
            <person name="Kato Y."/>
            <person name="Nakamura S."/>
            <person name="Hanada S."/>
            <person name="Yamazaki S."/>
            <person name="Fujita N."/>
        </authorList>
    </citation>
    <scope>NUCLEOTIDE SEQUENCE [LARGE SCALE GENOMIC DNA]</scope>
    <source>
        <strain evidence="7">DSM 14535 / JCM 11387 / NBRC 104270 / STL-6-O1</strain>
    </source>
</reference>
<evidence type="ECO:0000313" key="7">
    <source>
        <dbReference type="Proteomes" id="UP000007880"/>
    </source>
</evidence>
<dbReference type="AlphaFoldDB" id="I0I291"/>
<dbReference type="PATRIC" id="fig|926550.5.peg.1417"/>
<evidence type="ECO:0000256" key="3">
    <source>
        <dbReference type="ARBA" id="ARBA00022840"/>
    </source>
</evidence>
<dbReference type="EC" id="7.6.2.9" evidence="4"/>
<gene>
    <name evidence="6" type="ordered locus">CLDAP_13390</name>
</gene>
<dbReference type="SUPFAM" id="SSF50331">
    <property type="entry name" value="MOP-like"/>
    <property type="match status" value="1"/>
</dbReference>
<keyword evidence="7" id="KW-1185">Reference proteome</keyword>
<dbReference type="Gene3D" id="3.40.50.300">
    <property type="entry name" value="P-loop containing nucleotide triphosphate hydrolases"/>
    <property type="match status" value="1"/>
</dbReference>
<dbReference type="InterPro" id="IPR017871">
    <property type="entry name" value="ABC_transporter-like_CS"/>
</dbReference>
<dbReference type="InterPro" id="IPR050093">
    <property type="entry name" value="ABC_SmlMolc_Importer"/>
</dbReference>
<keyword evidence="3 6" id="KW-0067">ATP-binding</keyword>